<sequence>MTELMGVHRIRGRCGAKLAISAVVTAIVFWGASAIAQTFDSGSTGADGVFNPTCTPTPCTVMVPLPLSGTFNFTTINIPTGVTVKFIRNATNTSVTMLASGTVTIAGTIDGSGGAGASVGNGTTIAPNGGLSGPGGFDGGDGADGINSTTGGTGLGPGGGEGGRLCSPYYLSAGGGSFGSAGGGGSYAAGCVSATSGPTYGTNSLVPLIGGSGGGGGSASFGVTGAGGGGGGGALLIASSGTITFTGTLLARGGNGPGPGYAGGGGSGGAIRLVATSIGGNEGSINVSGGTGGNGGSGGAGRIRIESYTSTATINLVGVPSIDQPGVLALPNVPSLTITSVAGVTAPTSPTGSFTNPDIAIPLGTTNPMTVALAASNIPLGTTVTVVEKPMNGAASSTTSTPLTGTLEASMATATLTIPTNQSSVISASATFTLAALPGVGPVFAQGEEVERVRVEAVMGGALQVAYITKSGREVPAYALSRVATVRENGAGRVDDL</sequence>
<organism evidence="1 2">
    <name type="scientific">Candidatus Methylomirabilis tolerans</name>
    <dbReference type="NCBI Taxonomy" id="3123416"/>
    <lineage>
        <taxon>Bacteria</taxon>
        <taxon>Candidatus Methylomirabilota</taxon>
        <taxon>Candidatus Methylomirabilia</taxon>
        <taxon>Candidatus Methylomirabilales</taxon>
        <taxon>Candidatus Methylomirabilaceae</taxon>
        <taxon>Candidatus Methylomirabilis</taxon>
    </lineage>
</organism>
<dbReference type="EMBL" id="JAIOIU010000136">
    <property type="protein sequence ID" value="MBZ0160619.1"/>
    <property type="molecule type" value="Genomic_DNA"/>
</dbReference>
<evidence type="ECO:0000313" key="2">
    <source>
        <dbReference type="Proteomes" id="UP001197609"/>
    </source>
</evidence>
<reference evidence="1 2" key="1">
    <citation type="journal article" date="2021" name="bioRxiv">
        <title>Unraveling nitrogen, sulfur and carbon metabolic pathways and microbial community transcriptional responses to substrate deprivation and toxicity stresses in a bioreactor mimicking anoxic brackish coastal sediment conditions.</title>
        <authorList>
            <person name="Martins P.D."/>
            <person name="Echeveste M.J."/>
            <person name="Arshad A."/>
            <person name="Kurth J."/>
            <person name="Ouboter H."/>
            <person name="Jetten M.S.M."/>
            <person name="Welte C.U."/>
        </authorList>
    </citation>
    <scope>NUCLEOTIDE SEQUENCE [LARGE SCALE GENOMIC DNA]</scope>
    <source>
        <strain evidence="1">MAG_38</strain>
    </source>
</reference>
<name>A0AAJ1ETY5_9BACT</name>
<protein>
    <submittedName>
        <fullName evidence="1">Uncharacterized protein</fullName>
    </submittedName>
</protein>
<accession>A0AAJ1ETY5</accession>
<dbReference type="Proteomes" id="UP001197609">
    <property type="component" value="Unassembled WGS sequence"/>
</dbReference>
<evidence type="ECO:0000313" key="1">
    <source>
        <dbReference type="EMBL" id="MBZ0160619.1"/>
    </source>
</evidence>
<gene>
    <name evidence="1" type="ORF">K8G79_10875</name>
</gene>
<comment type="caution">
    <text evidence="1">The sequence shown here is derived from an EMBL/GenBank/DDBJ whole genome shotgun (WGS) entry which is preliminary data.</text>
</comment>
<dbReference type="AlphaFoldDB" id="A0AAJ1ETY5"/>
<proteinExistence type="predicted"/>